<evidence type="ECO:0000313" key="9">
    <source>
        <dbReference type="Proteomes" id="UP000648663"/>
    </source>
</evidence>
<evidence type="ECO:0000256" key="4">
    <source>
        <dbReference type="ARBA" id="ARBA00023002"/>
    </source>
</evidence>
<comment type="similarity">
    <text evidence="6">Belongs to the DyP-type peroxidase family.</text>
</comment>
<keyword evidence="4" id="KW-0560">Oxidoreductase</keyword>
<organism evidence="8 9">
    <name type="scientific">Modestobacter marinus</name>
    <dbReference type="NCBI Taxonomy" id="477641"/>
    <lineage>
        <taxon>Bacteria</taxon>
        <taxon>Bacillati</taxon>
        <taxon>Actinomycetota</taxon>
        <taxon>Actinomycetes</taxon>
        <taxon>Geodermatophilales</taxon>
        <taxon>Geodermatophilaceae</taxon>
        <taxon>Modestobacter</taxon>
    </lineage>
</organism>
<dbReference type="SUPFAM" id="SSF54909">
    <property type="entry name" value="Dimeric alpha+beta barrel"/>
    <property type="match status" value="1"/>
</dbReference>
<evidence type="ECO:0000259" key="7">
    <source>
        <dbReference type="Pfam" id="PF20628"/>
    </source>
</evidence>
<name>A0ABQ2FW04_9ACTN</name>
<dbReference type="GO" id="GO:0004601">
    <property type="term" value="F:peroxidase activity"/>
    <property type="evidence" value="ECO:0007669"/>
    <property type="project" value="UniProtKB-KW"/>
</dbReference>
<dbReference type="InterPro" id="IPR011008">
    <property type="entry name" value="Dimeric_a/b-barrel"/>
</dbReference>
<evidence type="ECO:0000256" key="3">
    <source>
        <dbReference type="ARBA" id="ARBA00022723"/>
    </source>
</evidence>
<dbReference type="Proteomes" id="UP000648663">
    <property type="component" value="Unassembled WGS sequence"/>
</dbReference>
<evidence type="ECO:0000256" key="1">
    <source>
        <dbReference type="ARBA" id="ARBA00001970"/>
    </source>
</evidence>
<dbReference type="PANTHER" id="PTHR30521:SF0">
    <property type="entry name" value="DYP-TYPE PEROXIDASE FAMILY PROTEIN"/>
    <property type="match status" value="1"/>
</dbReference>
<keyword evidence="9" id="KW-1185">Reference proteome</keyword>
<evidence type="ECO:0000256" key="5">
    <source>
        <dbReference type="ARBA" id="ARBA00023004"/>
    </source>
</evidence>
<keyword evidence="5" id="KW-0408">Iron</keyword>
<comment type="caution">
    <text evidence="8">The sequence shown here is derived from an EMBL/GenBank/DDBJ whole genome shotgun (WGS) entry which is preliminary data.</text>
</comment>
<reference evidence="9" key="1">
    <citation type="journal article" date="2019" name="Int. J. Syst. Evol. Microbiol.">
        <title>The Global Catalogue of Microorganisms (GCM) 10K type strain sequencing project: providing services to taxonomists for standard genome sequencing and annotation.</title>
        <authorList>
            <consortium name="The Broad Institute Genomics Platform"/>
            <consortium name="The Broad Institute Genome Sequencing Center for Infectious Disease"/>
            <person name="Wu L."/>
            <person name="Ma J."/>
        </authorList>
    </citation>
    <scope>NUCLEOTIDE SEQUENCE [LARGE SCALE GENOMIC DNA]</scope>
    <source>
        <strain evidence="9">CGMCC 4.5581</strain>
    </source>
</reference>
<evidence type="ECO:0000256" key="2">
    <source>
        <dbReference type="ARBA" id="ARBA00022559"/>
    </source>
</evidence>
<protein>
    <submittedName>
        <fullName evidence="8">Peroxidase</fullName>
    </submittedName>
</protein>
<feature type="domain" description="Dyp-type peroxidase C-terminal" evidence="7">
    <location>
        <begin position="142"/>
        <end position="300"/>
    </location>
</feature>
<evidence type="ECO:0000313" key="8">
    <source>
        <dbReference type="EMBL" id="GGL59350.1"/>
    </source>
</evidence>
<accession>A0ABQ2FW04</accession>
<dbReference type="Pfam" id="PF20628">
    <property type="entry name" value="Dyp_perox_C"/>
    <property type="match status" value="1"/>
</dbReference>
<sequence length="311" mass="33060">MPIGQADRVTTQPGIFALGTPEHCYLELDLEPGCSAADLVRGVAGLTGPLSSTGGVNLVVGFRPELWAAVAPDDAPADAAGWTEDLVGAGRYRMPATQHDAWLWVAGGDRTAVFDNARAVLAALAGVARVGAEVTGWLYRHDRDLTGFIDGTENPSLLTAAEVAAVPAGEPGAGASIVLYQLWRHDTATWESLGVHGQEMMMGRTKPDSVELPEDVMLPSAHVARTSVEVDGEEKQVFRRNVAYGGVTDHGTAFVGFARDQWRLTEMLRRMAGATDGIRDGLTGYLTPLTGAYYVCPSIDALARFAPPDED</sequence>
<gene>
    <name evidence="8" type="primary">yfeX</name>
    <name evidence="8" type="ORF">GCM10011589_14110</name>
</gene>
<dbReference type="InterPro" id="IPR006314">
    <property type="entry name" value="Dyp_peroxidase"/>
</dbReference>
<evidence type="ECO:0000256" key="6">
    <source>
        <dbReference type="ARBA" id="ARBA00025737"/>
    </source>
</evidence>
<dbReference type="NCBIfam" id="TIGR01413">
    <property type="entry name" value="Dyp_perox_fam"/>
    <property type="match status" value="1"/>
</dbReference>
<comment type="cofactor">
    <cofactor evidence="1">
        <name>heme b</name>
        <dbReference type="ChEBI" id="CHEBI:60344"/>
    </cofactor>
</comment>
<keyword evidence="3" id="KW-0479">Metal-binding</keyword>
<keyword evidence="2 8" id="KW-0575">Peroxidase</keyword>
<dbReference type="PROSITE" id="PS51404">
    <property type="entry name" value="DYP_PEROXIDASE"/>
    <property type="match status" value="1"/>
</dbReference>
<dbReference type="InterPro" id="IPR048328">
    <property type="entry name" value="Dyp_perox_C"/>
</dbReference>
<dbReference type="PANTHER" id="PTHR30521">
    <property type="entry name" value="DEFERROCHELATASE/PEROXIDASE"/>
    <property type="match status" value="1"/>
</dbReference>
<dbReference type="EMBL" id="BMMI01000002">
    <property type="protein sequence ID" value="GGL59350.1"/>
    <property type="molecule type" value="Genomic_DNA"/>
</dbReference>
<proteinExistence type="inferred from homology"/>